<accession>A0A9P3Q4W4</accession>
<evidence type="ECO:0008006" key="6">
    <source>
        <dbReference type="Google" id="ProtNLM"/>
    </source>
</evidence>
<protein>
    <recommendedName>
        <fullName evidence="6">Twin-arginine translocation pathway signal</fullName>
    </recommendedName>
</protein>
<proteinExistence type="predicted"/>
<evidence type="ECO:0000256" key="2">
    <source>
        <dbReference type="ARBA" id="ARBA00023136"/>
    </source>
</evidence>
<comment type="subcellular location">
    <subcellularLocation>
        <location evidence="1">Membrane</location>
    </subcellularLocation>
</comment>
<dbReference type="PANTHER" id="PTHR37042">
    <property type="entry name" value="OUTER MEMBRANE PROTEIN RV1973"/>
    <property type="match status" value="1"/>
</dbReference>
<evidence type="ECO:0000313" key="4">
    <source>
        <dbReference type="EMBL" id="GLD29726.1"/>
    </source>
</evidence>
<dbReference type="RefSeq" id="WP_236980932.1">
    <property type="nucleotide sequence ID" value="NZ_BRXE01000073.1"/>
</dbReference>
<evidence type="ECO:0000256" key="1">
    <source>
        <dbReference type="ARBA" id="ARBA00004370"/>
    </source>
</evidence>
<dbReference type="GeneID" id="83629658"/>
<dbReference type="EMBL" id="BRXE01000073">
    <property type="protein sequence ID" value="GLB85132.1"/>
    <property type="molecule type" value="Genomic_DNA"/>
</dbReference>
<evidence type="ECO:0000313" key="3">
    <source>
        <dbReference type="EMBL" id="GLB85132.1"/>
    </source>
</evidence>
<organism evidence="4 5">
    <name type="scientific">Mycobacterium kiyosense</name>
    <dbReference type="NCBI Taxonomy" id="2871094"/>
    <lineage>
        <taxon>Bacteria</taxon>
        <taxon>Bacillati</taxon>
        <taxon>Actinomycetota</taxon>
        <taxon>Actinomycetes</taxon>
        <taxon>Mycobacteriales</taxon>
        <taxon>Mycobacteriaceae</taxon>
        <taxon>Mycobacterium</taxon>
    </lineage>
</organism>
<gene>
    <name evidence="4" type="ORF">Mkiyose1413_16090</name>
    <name evidence="3" type="ORF">SRL2020028_43880</name>
</gene>
<dbReference type="AlphaFoldDB" id="A0A9P3Q4W4"/>
<comment type="caution">
    <text evidence="4">The sequence shown here is derived from an EMBL/GenBank/DDBJ whole genome shotgun (WGS) entry which is preliminary data.</text>
</comment>
<dbReference type="EMBL" id="BRZI01000007">
    <property type="protein sequence ID" value="GLD29726.1"/>
    <property type="molecule type" value="Genomic_DNA"/>
</dbReference>
<keyword evidence="2" id="KW-0472">Membrane</keyword>
<dbReference type="GO" id="GO:0016020">
    <property type="term" value="C:membrane"/>
    <property type="evidence" value="ECO:0007669"/>
    <property type="project" value="UniProtKB-SubCell"/>
</dbReference>
<dbReference type="Proteomes" id="UP001064782">
    <property type="component" value="Unassembled WGS sequence"/>
</dbReference>
<dbReference type="Proteomes" id="UP001165663">
    <property type="component" value="Unassembled WGS sequence"/>
</dbReference>
<reference evidence="4" key="1">
    <citation type="submission" date="2022-08" db="EMBL/GenBank/DDBJ databases">
        <title>Mycobacterium kiyosense sp. nov., scotochromogenic slow-glowing species isolated from respiratory specimens.</title>
        <authorList>
            <person name="Fukano H."/>
            <person name="Kazumi Y."/>
            <person name="Sakagami N."/>
            <person name="Ato M."/>
            <person name="Mitarai S."/>
            <person name="Hoshino Y."/>
        </authorList>
    </citation>
    <scope>NUCLEOTIDE SEQUENCE</scope>
    <source>
        <strain evidence="4">1413</strain>
        <strain evidence="3">SRL2020-028</strain>
    </source>
</reference>
<sequence>MKRAAWWVLVVMLAAVTLAAAFVGDWQWQAKSRRPPPVADQPADLTLAIQAATSCTVKILTYSPGTLDRDFAAAKTCLTGDFLAYYDQFFNQTIAPSARDRGLTTSATVARAGVQSLTNDSAAILVFVNQSTTSKDKTEPAVAASSALVSMTKVKGTWLVDKFNPV</sequence>
<keyword evidence="5" id="KW-1185">Reference proteome</keyword>
<evidence type="ECO:0000313" key="5">
    <source>
        <dbReference type="Proteomes" id="UP001064782"/>
    </source>
</evidence>
<dbReference type="PANTHER" id="PTHR37042:SF4">
    <property type="entry name" value="OUTER MEMBRANE PROTEIN RV1973"/>
    <property type="match status" value="1"/>
</dbReference>
<name>A0A9P3Q4W4_9MYCO</name>